<dbReference type="AlphaFoldDB" id="A0A2P2ML59"/>
<dbReference type="InterPro" id="IPR028565">
    <property type="entry name" value="MHD"/>
</dbReference>
<reference evidence="2" key="1">
    <citation type="submission" date="2018-02" db="EMBL/GenBank/DDBJ databases">
        <title>Rhizophora mucronata_Transcriptome.</title>
        <authorList>
            <person name="Meera S.P."/>
            <person name="Sreeshan A."/>
            <person name="Augustine A."/>
        </authorList>
    </citation>
    <scope>NUCLEOTIDE SEQUENCE</scope>
    <source>
        <tissue evidence="2">Leaf</tissue>
    </source>
</reference>
<dbReference type="EMBL" id="GGEC01050470">
    <property type="protein sequence ID" value="MBX30954.1"/>
    <property type="molecule type" value="Transcribed_RNA"/>
</dbReference>
<sequence>MDCDIFAADSFILVFVNMCCFSVADYRSSYGSGAVILDDCNFHESVHLDNFDVDRTLTLVPPDGEFPVMNYRMTQEFKPPFLINSLIEEAGAFKASTRPLVWIQHNEVCHIFDCLLHLLKYDV</sequence>
<accession>A0A2P2ML59</accession>
<dbReference type="InterPro" id="IPR036168">
    <property type="entry name" value="AP2_Mu_C_sf"/>
</dbReference>
<dbReference type="PANTHER" id="PTHR10529">
    <property type="entry name" value="AP COMPLEX SUBUNIT MU"/>
    <property type="match status" value="1"/>
</dbReference>
<dbReference type="SUPFAM" id="SSF49447">
    <property type="entry name" value="Second domain of Mu2 adaptin subunit (ap50) of ap2 adaptor"/>
    <property type="match status" value="1"/>
</dbReference>
<name>A0A2P2ML59_RHIMU</name>
<protein>
    <submittedName>
        <fullName evidence="2">Uncharacterized protein MANES_02G145500</fullName>
    </submittedName>
</protein>
<feature type="domain" description="MHD" evidence="1">
    <location>
        <begin position="1"/>
        <end position="123"/>
    </location>
</feature>
<evidence type="ECO:0000313" key="2">
    <source>
        <dbReference type="EMBL" id="MBX30954.1"/>
    </source>
</evidence>
<dbReference type="InterPro" id="IPR050431">
    <property type="entry name" value="Adaptor_comp_med_subunit"/>
</dbReference>
<proteinExistence type="predicted"/>
<evidence type="ECO:0000259" key="1">
    <source>
        <dbReference type="PROSITE" id="PS51072"/>
    </source>
</evidence>
<dbReference type="Gene3D" id="2.60.40.1170">
    <property type="entry name" value="Mu homology domain, subdomain B"/>
    <property type="match status" value="2"/>
</dbReference>
<organism evidence="2">
    <name type="scientific">Rhizophora mucronata</name>
    <name type="common">Asiatic mangrove</name>
    <dbReference type="NCBI Taxonomy" id="61149"/>
    <lineage>
        <taxon>Eukaryota</taxon>
        <taxon>Viridiplantae</taxon>
        <taxon>Streptophyta</taxon>
        <taxon>Embryophyta</taxon>
        <taxon>Tracheophyta</taxon>
        <taxon>Spermatophyta</taxon>
        <taxon>Magnoliopsida</taxon>
        <taxon>eudicotyledons</taxon>
        <taxon>Gunneridae</taxon>
        <taxon>Pentapetalae</taxon>
        <taxon>rosids</taxon>
        <taxon>fabids</taxon>
        <taxon>Malpighiales</taxon>
        <taxon>Rhizophoraceae</taxon>
        <taxon>Rhizophora</taxon>
    </lineage>
</organism>
<dbReference type="PROSITE" id="PS51072">
    <property type="entry name" value="MHD"/>
    <property type="match status" value="1"/>
</dbReference>
<dbReference type="Pfam" id="PF00928">
    <property type="entry name" value="Adap_comp_sub"/>
    <property type="match status" value="1"/>
</dbReference>